<dbReference type="SMART" id="SM00868">
    <property type="entry name" value="zf-AD"/>
    <property type="match status" value="1"/>
</dbReference>
<keyword evidence="7" id="KW-0804">Transcription</keyword>
<feature type="domain" description="C2H2-type" evidence="10">
    <location>
        <begin position="364"/>
        <end position="385"/>
    </location>
</feature>
<dbReference type="EMBL" id="OV170225">
    <property type="protein sequence ID" value="CAH0725089.1"/>
    <property type="molecule type" value="Genomic_DNA"/>
</dbReference>
<feature type="domain" description="C2H2-type" evidence="10">
    <location>
        <begin position="282"/>
        <end position="302"/>
    </location>
</feature>
<feature type="non-terminal residue" evidence="11">
    <location>
        <position position="675"/>
    </location>
</feature>
<keyword evidence="3" id="KW-0677">Repeat</keyword>
<feature type="domain" description="C2H2-type" evidence="10">
    <location>
        <begin position="539"/>
        <end position="559"/>
    </location>
</feature>
<evidence type="ECO:0000256" key="2">
    <source>
        <dbReference type="ARBA" id="ARBA00022723"/>
    </source>
</evidence>
<dbReference type="FunFam" id="3.30.160.60:FF:000218">
    <property type="entry name" value="Zinc finger protein 10"/>
    <property type="match status" value="1"/>
</dbReference>
<dbReference type="InterPro" id="IPR013087">
    <property type="entry name" value="Znf_C2H2_type"/>
</dbReference>
<keyword evidence="5" id="KW-0862">Zinc</keyword>
<keyword evidence="12" id="KW-1185">Reference proteome</keyword>
<feature type="domain" description="C2H2-type" evidence="10">
    <location>
        <begin position="391"/>
        <end position="412"/>
    </location>
</feature>
<dbReference type="SMART" id="SM00355">
    <property type="entry name" value="ZnF_C2H2"/>
    <property type="match status" value="12"/>
</dbReference>
<dbReference type="OrthoDB" id="3437960at2759"/>
<organism evidence="11 12">
    <name type="scientific">Brenthis ino</name>
    <name type="common">lesser marbled fritillary</name>
    <dbReference type="NCBI Taxonomy" id="405034"/>
    <lineage>
        <taxon>Eukaryota</taxon>
        <taxon>Metazoa</taxon>
        <taxon>Ecdysozoa</taxon>
        <taxon>Arthropoda</taxon>
        <taxon>Hexapoda</taxon>
        <taxon>Insecta</taxon>
        <taxon>Pterygota</taxon>
        <taxon>Neoptera</taxon>
        <taxon>Endopterygota</taxon>
        <taxon>Lepidoptera</taxon>
        <taxon>Glossata</taxon>
        <taxon>Ditrysia</taxon>
        <taxon>Papilionoidea</taxon>
        <taxon>Nymphalidae</taxon>
        <taxon>Heliconiinae</taxon>
        <taxon>Argynnini</taxon>
        <taxon>Brenthis</taxon>
    </lineage>
</organism>
<dbReference type="PANTHER" id="PTHR24379:SF127">
    <property type="entry name" value="BLOODY FINGERS-RELATED"/>
    <property type="match status" value="1"/>
</dbReference>
<evidence type="ECO:0000256" key="4">
    <source>
        <dbReference type="ARBA" id="ARBA00022771"/>
    </source>
</evidence>
<evidence type="ECO:0000256" key="7">
    <source>
        <dbReference type="ARBA" id="ARBA00023163"/>
    </source>
</evidence>
<comment type="subcellular location">
    <subcellularLocation>
        <location evidence="1">Nucleus</location>
    </subcellularLocation>
</comment>
<evidence type="ECO:0000256" key="6">
    <source>
        <dbReference type="ARBA" id="ARBA00023015"/>
    </source>
</evidence>
<dbReference type="Proteomes" id="UP000838878">
    <property type="component" value="Chromosome 5"/>
</dbReference>
<dbReference type="AlphaFoldDB" id="A0A8J9UUF5"/>
<reference evidence="11" key="1">
    <citation type="submission" date="2021-12" db="EMBL/GenBank/DDBJ databases">
        <authorList>
            <person name="Martin H S."/>
        </authorList>
    </citation>
    <scope>NUCLEOTIDE SEQUENCE</scope>
</reference>
<protein>
    <recommendedName>
        <fullName evidence="10">C2H2-type domain-containing protein</fullName>
    </recommendedName>
</protein>
<dbReference type="Pfam" id="PF00096">
    <property type="entry name" value="zf-C2H2"/>
    <property type="match status" value="4"/>
</dbReference>
<accession>A0A8J9UUF5</accession>
<feature type="domain" description="C2H2-type" evidence="10">
    <location>
        <begin position="623"/>
        <end position="644"/>
    </location>
</feature>
<dbReference type="GO" id="GO:0005634">
    <property type="term" value="C:nucleus"/>
    <property type="evidence" value="ECO:0007669"/>
    <property type="project" value="UniProtKB-SubCell"/>
</dbReference>
<evidence type="ECO:0000256" key="9">
    <source>
        <dbReference type="SAM" id="MobiDB-lite"/>
    </source>
</evidence>
<gene>
    <name evidence="11" type="ORF">BINO364_LOCUS10708</name>
</gene>
<dbReference type="FunFam" id="3.30.160.60:FF:000145">
    <property type="entry name" value="Zinc finger protein 574"/>
    <property type="match status" value="1"/>
</dbReference>
<feature type="domain" description="C2H2-type" evidence="10">
    <location>
        <begin position="464"/>
        <end position="485"/>
    </location>
</feature>
<keyword evidence="8" id="KW-0539">Nucleus</keyword>
<dbReference type="PANTHER" id="PTHR24379">
    <property type="entry name" value="KRAB AND ZINC FINGER DOMAIN-CONTAINING"/>
    <property type="match status" value="1"/>
</dbReference>
<keyword evidence="6" id="KW-0805">Transcription regulation</keyword>
<keyword evidence="4" id="KW-0863">Zinc-finger</keyword>
<dbReference type="InterPro" id="IPR036236">
    <property type="entry name" value="Znf_C2H2_sf"/>
</dbReference>
<evidence type="ECO:0000256" key="5">
    <source>
        <dbReference type="ARBA" id="ARBA00022833"/>
    </source>
</evidence>
<dbReference type="SUPFAM" id="SSF57667">
    <property type="entry name" value="beta-beta-alpha zinc fingers"/>
    <property type="match status" value="4"/>
</dbReference>
<feature type="domain" description="C2H2-type" evidence="10">
    <location>
        <begin position="567"/>
        <end position="587"/>
    </location>
</feature>
<feature type="domain" description="C2H2-type" evidence="10">
    <location>
        <begin position="311"/>
        <end position="331"/>
    </location>
</feature>
<evidence type="ECO:0000259" key="10">
    <source>
        <dbReference type="PROSITE" id="PS00028"/>
    </source>
</evidence>
<evidence type="ECO:0000256" key="1">
    <source>
        <dbReference type="ARBA" id="ARBA00004123"/>
    </source>
</evidence>
<feature type="region of interest" description="Disordered" evidence="9">
    <location>
        <begin position="211"/>
        <end position="242"/>
    </location>
</feature>
<evidence type="ECO:0000313" key="12">
    <source>
        <dbReference type="Proteomes" id="UP000838878"/>
    </source>
</evidence>
<sequence>MEEVKVCRICLATDVKMHNLLIYPLAVCYEVLIGNYSKLADLPIFACYECAAHLKKIYDFREKCLKGHSALCDLILSYGKINTNVIEQVNRKDLQLCSKISCDIVTCIDYTSESDKQIENEIIKAEPFEPVNSDVFFDDVDIIKEEYSFNDVSMISSDDEPLSLHKEKKKKTEVKKSRKKKIAKDSIESIPIEDDKPTKSNLLMEDVKDEVKPKRGRPRKTAVAKVNEEPKQRRTNNTGGVVDDDHHIEDYCTIITLTEEQQKEEVIQRKQSSNYLNAIYQCNICYKGFIDSRAWDHHVGKHDPKAGDAECPICKFRFRTKRMLQKHITNHEKKYACKACPYVSKTPTQAKQHQRWHKGVTYKCQHCDEILTKWTSYLSHVRIKHPSEFICAVCGYSFVSALGLAMHRSMMHKDHANKAETEENKEESPYCAQCDVKFVSVEAYKRHMVMSVKHTQSTNFNNGCRVCGEQFGDAEALRLHHRRAHARRRPRNYGKKPGARWPATCEHCTEEIPSAREYWNHFRRAHPDKSYPLPKNHICDVCGKGFRGNAFLVYHKRTHSAERAYACAQCPKAFHNRTNLHMHERTHSDVRPHACHLCAKAFKCKGALNRHFRSHTGVKPYACEVCGKAFAQSNSRKLHVRTVHLKQPSPYISKARLERRNKAHKELHQTPHFMY</sequence>
<feature type="domain" description="C2H2-type" evidence="10">
    <location>
        <begin position="595"/>
        <end position="615"/>
    </location>
</feature>
<name>A0A8J9UUF5_9NEOP</name>
<proteinExistence type="predicted"/>
<evidence type="ECO:0000256" key="8">
    <source>
        <dbReference type="ARBA" id="ARBA00023242"/>
    </source>
</evidence>
<dbReference type="GO" id="GO:0008270">
    <property type="term" value="F:zinc ion binding"/>
    <property type="evidence" value="ECO:0007669"/>
    <property type="project" value="UniProtKB-KW"/>
</dbReference>
<evidence type="ECO:0000256" key="3">
    <source>
        <dbReference type="ARBA" id="ARBA00022737"/>
    </source>
</evidence>
<dbReference type="PROSITE" id="PS00028">
    <property type="entry name" value="ZINC_FINGER_C2H2_1"/>
    <property type="match status" value="9"/>
</dbReference>
<dbReference type="FunFam" id="3.30.160.60:FF:000012">
    <property type="entry name" value="RB-associated KRAB zinc finger protein-like"/>
    <property type="match status" value="1"/>
</dbReference>
<dbReference type="InterPro" id="IPR012934">
    <property type="entry name" value="Znf_AD"/>
</dbReference>
<keyword evidence="2" id="KW-0479">Metal-binding</keyword>
<evidence type="ECO:0000313" key="11">
    <source>
        <dbReference type="EMBL" id="CAH0725089.1"/>
    </source>
</evidence>
<dbReference type="Gene3D" id="3.30.160.60">
    <property type="entry name" value="Classic Zinc Finger"/>
    <property type="match status" value="8"/>
</dbReference>
<dbReference type="SUPFAM" id="SSF57716">
    <property type="entry name" value="Glucocorticoid receptor-like (DNA-binding domain)"/>
    <property type="match status" value="1"/>
</dbReference>